<protein>
    <recommendedName>
        <fullName evidence="2">Amidase domain-containing protein</fullName>
    </recommendedName>
</protein>
<feature type="coiled-coil region" evidence="1">
    <location>
        <begin position="97"/>
        <end position="127"/>
    </location>
</feature>
<dbReference type="AlphaFoldDB" id="A0A6V7XPS0"/>
<dbReference type="PANTHER" id="PTHR43372">
    <property type="entry name" value="FATTY-ACID AMIDE HYDROLASE"/>
    <property type="match status" value="1"/>
</dbReference>
<proteinExistence type="predicted"/>
<gene>
    <name evidence="3" type="ORF">MENT_LOCUS54802</name>
</gene>
<accession>A0A6V7XPS0</accession>
<dbReference type="InterPro" id="IPR052739">
    <property type="entry name" value="FAAH2"/>
</dbReference>
<comment type="caution">
    <text evidence="3">The sequence shown here is derived from an EMBL/GenBank/DDBJ whole genome shotgun (WGS) entry which is preliminary data.</text>
</comment>
<keyword evidence="1" id="KW-0175">Coiled coil</keyword>
<dbReference type="SUPFAM" id="SSF75304">
    <property type="entry name" value="Amidase signature (AS) enzymes"/>
    <property type="match status" value="1"/>
</dbReference>
<dbReference type="Pfam" id="PF01425">
    <property type="entry name" value="Amidase"/>
    <property type="match status" value="1"/>
</dbReference>
<dbReference type="OrthoDB" id="6428749at2759"/>
<evidence type="ECO:0000313" key="4">
    <source>
        <dbReference type="Proteomes" id="UP000580250"/>
    </source>
</evidence>
<evidence type="ECO:0000313" key="3">
    <source>
        <dbReference type="EMBL" id="CAD2201268.1"/>
    </source>
</evidence>
<evidence type="ECO:0000259" key="2">
    <source>
        <dbReference type="Pfam" id="PF01425"/>
    </source>
</evidence>
<dbReference type="EMBL" id="CAJEWN010001983">
    <property type="protein sequence ID" value="CAD2201268.1"/>
    <property type="molecule type" value="Genomic_DNA"/>
</dbReference>
<dbReference type="PANTHER" id="PTHR43372:SF4">
    <property type="entry name" value="FATTY-ACID AMIDE HYDROLASE 2"/>
    <property type="match status" value="1"/>
</dbReference>
<dbReference type="InterPro" id="IPR036928">
    <property type="entry name" value="AS_sf"/>
</dbReference>
<reference evidence="3 4" key="1">
    <citation type="submission" date="2020-08" db="EMBL/GenBank/DDBJ databases">
        <authorList>
            <person name="Koutsovoulos G."/>
            <person name="Danchin GJ E."/>
        </authorList>
    </citation>
    <scope>NUCLEOTIDE SEQUENCE [LARGE SCALE GENOMIC DNA]</scope>
</reference>
<sequence length="213" mass="24991">MLRYFFLQKLYPILDLFTKIYFFVINQWFNLFYLFKQKTKVEWNNEELASPFLFISAKKAAEKIRNKEISSEQLISAYISRIRRVQPLINAVVAERYEKALEEAKNVDNYLANLDENSEEYKNLEQSKPLLGVPFSNKNNMDVKGFVSVAGYAPFVNNPPAEKDCDVVERFGFEKKNSWSLSVIFKIIHTYINSITVRGWDLVKIKNNICLFI</sequence>
<feature type="domain" description="Amidase" evidence="2">
    <location>
        <begin position="74"/>
        <end position="170"/>
    </location>
</feature>
<organism evidence="3 4">
    <name type="scientific">Meloidogyne enterolobii</name>
    <name type="common">Root-knot nematode worm</name>
    <name type="synonym">Meloidogyne mayaguensis</name>
    <dbReference type="NCBI Taxonomy" id="390850"/>
    <lineage>
        <taxon>Eukaryota</taxon>
        <taxon>Metazoa</taxon>
        <taxon>Ecdysozoa</taxon>
        <taxon>Nematoda</taxon>
        <taxon>Chromadorea</taxon>
        <taxon>Rhabditida</taxon>
        <taxon>Tylenchina</taxon>
        <taxon>Tylenchomorpha</taxon>
        <taxon>Tylenchoidea</taxon>
        <taxon>Meloidogynidae</taxon>
        <taxon>Meloidogyninae</taxon>
        <taxon>Meloidogyne</taxon>
    </lineage>
</organism>
<dbReference type="GO" id="GO:0012505">
    <property type="term" value="C:endomembrane system"/>
    <property type="evidence" value="ECO:0007669"/>
    <property type="project" value="TreeGrafter"/>
</dbReference>
<dbReference type="InterPro" id="IPR023631">
    <property type="entry name" value="Amidase_dom"/>
</dbReference>
<name>A0A6V7XPS0_MELEN</name>
<dbReference type="Proteomes" id="UP000580250">
    <property type="component" value="Unassembled WGS sequence"/>
</dbReference>
<evidence type="ECO:0000256" key="1">
    <source>
        <dbReference type="SAM" id="Coils"/>
    </source>
</evidence>
<dbReference type="Gene3D" id="3.90.1300.10">
    <property type="entry name" value="Amidase signature (AS) domain"/>
    <property type="match status" value="1"/>
</dbReference>